<organism evidence="3 4">
    <name type="scientific">Cristinia sonorae</name>
    <dbReference type="NCBI Taxonomy" id="1940300"/>
    <lineage>
        <taxon>Eukaryota</taxon>
        <taxon>Fungi</taxon>
        <taxon>Dikarya</taxon>
        <taxon>Basidiomycota</taxon>
        <taxon>Agaricomycotina</taxon>
        <taxon>Agaricomycetes</taxon>
        <taxon>Agaricomycetidae</taxon>
        <taxon>Agaricales</taxon>
        <taxon>Pleurotineae</taxon>
        <taxon>Stephanosporaceae</taxon>
        <taxon>Cristinia</taxon>
    </lineage>
</organism>
<proteinExistence type="predicted"/>
<dbReference type="AlphaFoldDB" id="A0A8K0UJ54"/>
<dbReference type="EMBL" id="JAEVFJ010000032">
    <property type="protein sequence ID" value="KAH8092554.1"/>
    <property type="molecule type" value="Genomic_DNA"/>
</dbReference>
<accession>A0A8K0UJ54</accession>
<keyword evidence="4" id="KW-1185">Reference proteome</keyword>
<feature type="region of interest" description="Disordered" evidence="1">
    <location>
        <begin position="241"/>
        <end position="341"/>
    </location>
</feature>
<dbReference type="OrthoDB" id="3071537at2759"/>
<evidence type="ECO:0000256" key="1">
    <source>
        <dbReference type="SAM" id="MobiDB-lite"/>
    </source>
</evidence>
<keyword evidence="2" id="KW-0472">Membrane</keyword>
<gene>
    <name evidence="3" type="ORF">BXZ70DRAFT_460165</name>
</gene>
<name>A0A8K0UJ54_9AGAR</name>
<comment type="caution">
    <text evidence="3">The sequence shown here is derived from an EMBL/GenBank/DDBJ whole genome shotgun (WGS) entry which is preliminary data.</text>
</comment>
<feature type="compositionally biased region" description="Low complexity" evidence="1">
    <location>
        <begin position="243"/>
        <end position="259"/>
    </location>
</feature>
<evidence type="ECO:0000313" key="4">
    <source>
        <dbReference type="Proteomes" id="UP000813824"/>
    </source>
</evidence>
<evidence type="ECO:0000313" key="3">
    <source>
        <dbReference type="EMBL" id="KAH8092554.1"/>
    </source>
</evidence>
<keyword evidence="2" id="KW-1133">Transmembrane helix</keyword>
<reference evidence="3" key="1">
    <citation type="journal article" date="2021" name="New Phytol.">
        <title>Evolutionary innovations through gain and loss of genes in the ectomycorrhizal Boletales.</title>
        <authorList>
            <person name="Wu G."/>
            <person name="Miyauchi S."/>
            <person name="Morin E."/>
            <person name="Kuo A."/>
            <person name="Drula E."/>
            <person name="Varga T."/>
            <person name="Kohler A."/>
            <person name="Feng B."/>
            <person name="Cao Y."/>
            <person name="Lipzen A."/>
            <person name="Daum C."/>
            <person name="Hundley H."/>
            <person name="Pangilinan J."/>
            <person name="Johnson J."/>
            <person name="Barry K."/>
            <person name="LaButti K."/>
            <person name="Ng V."/>
            <person name="Ahrendt S."/>
            <person name="Min B."/>
            <person name="Choi I.G."/>
            <person name="Park H."/>
            <person name="Plett J.M."/>
            <person name="Magnuson J."/>
            <person name="Spatafora J.W."/>
            <person name="Nagy L.G."/>
            <person name="Henrissat B."/>
            <person name="Grigoriev I.V."/>
            <person name="Yang Z.L."/>
            <person name="Xu J."/>
            <person name="Martin F.M."/>
        </authorList>
    </citation>
    <scope>NUCLEOTIDE SEQUENCE</scope>
    <source>
        <strain evidence="3">KKN 215</strain>
    </source>
</reference>
<feature type="transmembrane region" description="Helical" evidence="2">
    <location>
        <begin position="20"/>
        <end position="42"/>
    </location>
</feature>
<dbReference type="Proteomes" id="UP000813824">
    <property type="component" value="Unassembled WGS sequence"/>
</dbReference>
<sequence>MPSFLCRFNLLFFDNKGAVAGVFSVVGLVVIVIAIALITNAVRRRRAKKFDRDVAAAAAEAAANARSPDFGVDDDYGYGGSGGVSDAAGNRSMYGYSDASSHGTYAQQPMGHGAESYGMSEMHGFDPYSTSAAAAGAAGIGAAGLNRSKSNTQPYNAFAGPQTDPYYDNPPVPGQNMRYRQGGSANTQDLLDAAGLVPGVGAGAGLVSRGQSVSTTAHSQSQYSQSSYQPQQSYGAYVPEGYQQTSSRSPPPQQQQTAPAPQPPSRPGSMVDVDPYDGIEESTPNTQANSPGIPNPFAGPIAHSQEGGHGQDDSDDERDMRFPEPSYGPGDSRASLRDEEDYAYGGGRRVLKVANE</sequence>
<feature type="compositionally biased region" description="Polar residues" evidence="1">
    <location>
        <begin position="282"/>
        <end position="292"/>
    </location>
</feature>
<feature type="region of interest" description="Disordered" evidence="1">
    <location>
        <begin position="153"/>
        <end position="182"/>
    </location>
</feature>
<protein>
    <submittedName>
        <fullName evidence="3">Uncharacterized protein</fullName>
    </submittedName>
</protein>
<evidence type="ECO:0000256" key="2">
    <source>
        <dbReference type="SAM" id="Phobius"/>
    </source>
</evidence>
<keyword evidence="2" id="KW-0812">Transmembrane</keyword>